<dbReference type="PANTHER" id="PTHR35089">
    <property type="entry name" value="CHAPERONE PROTEIN SKP"/>
    <property type="match status" value="1"/>
</dbReference>
<evidence type="ECO:0000256" key="4">
    <source>
        <dbReference type="SAM" id="SignalP"/>
    </source>
</evidence>
<name>A0A023BTU5_9FLAO</name>
<reference evidence="5 6" key="1">
    <citation type="submission" date="2014-04" db="EMBL/GenBank/DDBJ databases">
        <title>Aquimarina sp. 22II-S11-z7 Genome Sequencing.</title>
        <authorList>
            <person name="Lai Q."/>
        </authorList>
    </citation>
    <scope>NUCLEOTIDE SEQUENCE [LARGE SCALE GENOMIC DNA]</scope>
    <source>
        <strain evidence="5 6">22II-S11-z7</strain>
    </source>
</reference>
<dbReference type="EMBL" id="AQRA01000006">
    <property type="protein sequence ID" value="EZH73213.1"/>
    <property type="molecule type" value="Genomic_DNA"/>
</dbReference>
<dbReference type="RefSeq" id="WP_034243036.1">
    <property type="nucleotide sequence ID" value="NZ_AQRA01000006.1"/>
</dbReference>
<dbReference type="eggNOG" id="COG2825">
    <property type="taxonomic scope" value="Bacteria"/>
</dbReference>
<gene>
    <name evidence="5" type="ORF">ATO12_19610</name>
</gene>
<feature type="coiled-coil region" evidence="3">
    <location>
        <begin position="53"/>
        <end position="102"/>
    </location>
</feature>
<keyword evidence="3" id="KW-0175">Coiled coil</keyword>
<dbReference type="InterPro" id="IPR005632">
    <property type="entry name" value="Chaperone_Skp"/>
</dbReference>
<evidence type="ECO:0000256" key="3">
    <source>
        <dbReference type="SAM" id="Coils"/>
    </source>
</evidence>
<dbReference type="OrthoDB" id="1493480at2"/>
<dbReference type="GO" id="GO:0051082">
    <property type="term" value="F:unfolded protein binding"/>
    <property type="evidence" value="ECO:0007669"/>
    <property type="project" value="InterPro"/>
</dbReference>
<accession>A0A023BTU5</accession>
<dbReference type="GO" id="GO:0050821">
    <property type="term" value="P:protein stabilization"/>
    <property type="evidence" value="ECO:0007669"/>
    <property type="project" value="TreeGrafter"/>
</dbReference>
<evidence type="ECO:0000313" key="5">
    <source>
        <dbReference type="EMBL" id="EZH73213.1"/>
    </source>
</evidence>
<protein>
    <recommendedName>
        <fullName evidence="7">Outer membrane chaperone Skp</fullName>
    </recommendedName>
</protein>
<dbReference type="AlphaFoldDB" id="A0A023BTU5"/>
<dbReference type="SUPFAM" id="SSF111384">
    <property type="entry name" value="OmpH-like"/>
    <property type="match status" value="1"/>
</dbReference>
<feature type="chain" id="PRO_5001511887" description="Outer membrane chaperone Skp" evidence="4">
    <location>
        <begin position="20"/>
        <end position="173"/>
    </location>
</feature>
<dbReference type="InterPro" id="IPR024930">
    <property type="entry name" value="Skp_dom_sf"/>
</dbReference>
<dbReference type="GO" id="GO:0005829">
    <property type="term" value="C:cytosol"/>
    <property type="evidence" value="ECO:0007669"/>
    <property type="project" value="TreeGrafter"/>
</dbReference>
<comment type="similarity">
    <text evidence="1">Belongs to the Skp family.</text>
</comment>
<keyword evidence="2 4" id="KW-0732">Signal</keyword>
<keyword evidence="6" id="KW-1185">Reference proteome</keyword>
<evidence type="ECO:0000256" key="2">
    <source>
        <dbReference type="ARBA" id="ARBA00022729"/>
    </source>
</evidence>
<feature type="signal peptide" evidence="4">
    <location>
        <begin position="1"/>
        <end position="19"/>
    </location>
</feature>
<comment type="caution">
    <text evidence="5">The sequence shown here is derived from an EMBL/GenBank/DDBJ whole genome shotgun (WGS) entry which is preliminary data.</text>
</comment>
<organism evidence="5 6">
    <name type="scientific">Aquimarina atlantica</name>
    <dbReference type="NCBI Taxonomy" id="1317122"/>
    <lineage>
        <taxon>Bacteria</taxon>
        <taxon>Pseudomonadati</taxon>
        <taxon>Bacteroidota</taxon>
        <taxon>Flavobacteriia</taxon>
        <taxon>Flavobacteriales</taxon>
        <taxon>Flavobacteriaceae</taxon>
        <taxon>Aquimarina</taxon>
    </lineage>
</organism>
<dbReference type="STRING" id="1317122.ATO12_19610"/>
<proteinExistence type="inferred from homology"/>
<dbReference type="PANTHER" id="PTHR35089:SF1">
    <property type="entry name" value="CHAPERONE PROTEIN SKP"/>
    <property type="match status" value="1"/>
</dbReference>
<dbReference type="Pfam" id="PF03938">
    <property type="entry name" value="OmpH"/>
    <property type="match status" value="1"/>
</dbReference>
<dbReference type="Gene3D" id="3.30.910.20">
    <property type="entry name" value="Skp domain"/>
    <property type="match status" value="1"/>
</dbReference>
<evidence type="ECO:0008006" key="7">
    <source>
        <dbReference type="Google" id="ProtNLM"/>
    </source>
</evidence>
<evidence type="ECO:0000313" key="6">
    <source>
        <dbReference type="Proteomes" id="UP000023541"/>
    </source>
</evidence>
<evidence type="ECO:0000256" key="1">
    <source>
        <dbReference type="ARBA" id="ARBA00009091"/>
    </source>
</evidence>
<sequence length="173" mass="19634">MKKIILSILVLIVSFQLNAQSKTGTIDSEYILSQMPELTKVQEDLKAYNAKMEADLKVKVDAYQVKVKEYQDKVASFTEPLKKTKQEEIIALENDIAKFRQNGSKLIQIEQNRLLQPLYEKIGKALEEVAKAEKYTQVFTITTSGLAYIDPAYDITKTVMTKLGITIKEAPKK</sequence>
<dbReference type="SMART" id="SM00935">
    <property type="entry name" value="OmpH"/>
    <property type="match status" value="1"/>
</dbReference>
<dbReference type="Proteomes" id="UP000023541">
    <property type="component" value="Unassembled WGS sequence"/>
</dbReference>